<evidence type="ECO:0000313" key="1">
    <source>
        <dbReference type="EMBL" id="PLX63599.1"/>
    </source>
</evidence>
<organism evidence="1 2">
    <name type="scientific">Sedimenticola selenatireducens</name>
    <dbReference type="NCBI Taxonomy" id="191960"/>
    <lineage>
        <taxon>Bacteria</taxon>
        <taxon>Pseudomonadati</taxon>
        <taxon>Pseudomonadota</taxon>
        <taxon>Gammaproteobacteria</taxon>
        <taxon>Chromatiales</taxon>
        <taxon>Sedimenticolaceae</taxon>
        <taxon>Sedimenticola</taxon>
    </lineage>
</organism>
<comment type="caution">
    <text evidence="1">The sequence shown here is derived from an EMBL/GenBank/DDBJ whole genome shotgun (WGS) entry which is preliminary data.</text>
</comment>
<dbReference type="Proteomes" id="UP000235015">
    <property type="component" value="Unassembled WGS sequence"/>
</dbReference>
<evidence type="ECO:0000313" key="2">
    <source>
        <dbReference type="Proteomes" id="UP000235015"/>
    </source>
</evidence>
<proteinExistence type="predicted"/>
<protein>
    <submittedName>
        <fullName evidence="1">Uncharacterized protein</fullName>
    </submittedName>
</protein>
<dbReference type="AlphaFoldDB" id="A0A2N6D1P0"/>
<gene>
    <name evidence="1" type="ORF">C0630_01515</name>
</gene>
<name>A0A2N6D1P0_9GAMM</name>
<dbReference type="EMBL" id="PKUN01000001">
    <property type="protein sequence ID" value="PLX63599.1"/>
    <property type="molecule type" value="Genomic_DNA"/>
</dbReference>
<sequence>MARPAVMAPVLSAWAILTIQAVMPSPVVGMPVSMPDDFFLAVSKTVITMGIPTNLPLLVLAILIFHEATSVVSASCLDLRHDCK</sequence>
<accession>A0A2N6D1P0</accession>
<reference evidence="1 2" key="1">
    <citation type="submission" date="2017-11" db="EMBL/GenBank/DDBJ databases">
        <title>Genome-resolved metagenomics identifies genetic mobility, metabolic interactions, and unexpected diversity in perchlorate-reducing communities.</title>
        <authorList>
            <person name="Barnum T.P."/>
            <person name="Figueroa I.A."/>
            <person name="Carlstrom C.I."/>
            <person name="Lucas L.N."/>
            <person name="Engelbrektson A.L."/>
            <person name="Coates J.D."/>
        </authorList>
    </citation>
    <scope>NUCLEOTIDE SEQUENCE [LARGE SCALE GENOMIC DNA]</scope>
    <source>
        <strain evidence="1">BM301</strain>
    </source>
</reference>